<keyword evidence="5" id="KW-0694">RNA-binding</keyword>
<dbReference type="AlphaFoldDB" id="A0A6C2U778"/>
<keyword evidence="5" id="KW-0699">rRNA-binding</keyword>
<evidence type="ECO:0000256" key="4">
    <source>
        <dbReference type="ARBA" id="ARBA00035206"/>
    </source>
</evidence>
<dbReference type="GO" id="GO:0006412">
    <property type="term" value="P:translation"/>
    <property type="evidence" value="ECO:0007669"/>
    <property type="project" value="UniProtKB-UniRule"/>
</dbReference>
<gene>
    <name evidence="5 8" type="primary">rplX</name>
    <name evidence="8" type="ORF">PDESU_04360</name>
</gene>
<evidence type="ECO:0000256" key="1">
    <source>
        <dbReference type="ARBA" id="ARBA00010618"/>
    </source>
</evidence>
<evidence type="ECO:0000313" key="8">
    <source>
        <dbReference type="EMBL" id="VGO15775.1"/>
    </source>
</evidence>
<dbReference type="InterPro" id="IPR041988">
    <property type="entry name" value="Ribosomal_uL24_KOW"/>
</dbReference>
<dbReference type="InterPro" id="IPR057264">
    <property type="entry name" value="Ribosomal_uL24_C"/>
</dbReference>
<comment type="function">
    <text evidence="5">One of the proteins that surrounds the polypeptide exit tunnel on the outside of the subunit.</text>
</comment>
<organism evidence="8 9">
    <name type="scientific">Pontiella desulfatans</name>
    <dbReference type="NCBI Taxonomy" id="2750659"/>
    <lineage>
        <taxon>Bacteria</taxon>
        <taxon>Pseudomonadati</taxon>
        <taxon>Kiritimatiellota</taxon>
        <taxon>Kiritimatiellia</taxon>
        <taxon>Kiritimatiellales</taxon>
        <taxon>Pontiellaceae</taxon>
        <taxon>Pontiella</taxon>
    </lineage>
</organism>
<dbReference type="GO" id="GO:0005840">
    <property type="term" value="C:ribosome"/>
    <property type="evidence" value="ECO:0007669"/>
    <property type="project" value="UniProtKB-KW"/>
</dbReference>
<dbReference type="Pfam" id="PF17136">
    <property type="entry name" value="ribosomal_L24"/>
    <property type="match status" value="1"/>
</dbReference>
<protein>
    <recommendedName>
        <fullName evidence="4 5">Large ribosomal subunit protein uL24</fullName>
    </recommendedName>
</protein>
<sequence>MSKAKIKKGDTVTVIAGDEKGKSGKVLQVLPENGRILIEGINFVKKHMQKSEDNPQGGVVEREAPIAISNVKVSA</sequence>
<evidence type="ECO:0000256" key="3">
    <source>
        <dbReference type="ARBA" id="ARBA00023274"/>
    </source>
</evidence>
<keyword evidence="3 5" id="KW-0687">Ribonucleoprotein</keyword>
<dbReference type="EMBL" id="CAAHFG010000003">
    <property type="protein sequence ID" value="VGO15775.1"/>
    <property type="molecule type" value="Genomic_DNA"/>
</dbReference>
<dbReference type="InterPro" id="IPR005824">
    <property type="entry name" value="KOW"/>
</dbReference>
<accession>A0A6C2U778</accession>
<reference evidence="8 9" key="1">
    <citation type="submission" date="2019-04" db="EMBL/GenBank/DDBJ databases">
        <authorList>
            <person name="Van Vliet M D."/>
        </authorList>
    </citation>
    <scope>NUCLEOTIDE SEQUENCE [LARGE SCALE GENOMIC DNA]</scope>
    <source>
        <strain evidence="8 9">F1</strain>
    </source>
</reference>
<dbReference type="GO" id="GO:0003735">
    <property type="term" value="F:structural constituent of ribosome"/>
    <property type="evidence" value="ECO:0007669"/>
    <property type="project" value="InterPro"/>
</dbReference>
<evidence type="ECO:0000256" key="5">
    <source>
        <dbReference type="HAMAP-Rule" id="MF_01326"/>
    </source>
</evidence>
<dbReference type="NCBIfam" id="TIGR01079">
    <property type="entry name" value="rplX_bact"/>
    <property type="match status" value="1"/>
</dbReference>
<evidence type="ECO:0000313" key="9">
    <source>
        <dbReference type="Proteomes" id="UP000366872"/>
    </source>
</evidence>
<comment type="function">
    <text evidence="5">One of two assembly initiator proteins, it binds directly to the 5'-end of the 23S rRNA, where it nucleates assembly of the 50S subunit.</text>
</comment>
<dbReference type="Pfam" id="PF00467">
    <property type="entry name" value="KOW"/>
    <property type="match status" value="1"/>
</dbReference>
<dbReference type="HAMAP" id="MF_01326_B">
    <property type="entry name" value="Ribosomal_uL24_B"/>
    <property type="match status" value="1"/>
</dbReference>
<dbReference type="GO" id="GO:1990904">
    <property type="term" value="C:ribonucleoprotein complex"/>
    <property type="evidence" value="ECO:0007669"/>
    <property type="project" value="UniProtKB-KW"/>
</dbReference>
<dbReference type="InterPro" id="IPR003256">
    <property type="entry name" value="Ribosomal_uL24"/>
</dbReference>
<keyword evidence="9" id="KW-1185">Reference proteome</keyword>
<dbReference type="PROSITE" id="PS01108">
    <property type="entry name" value="RIBOSOMAL_L24"/>
    <property type="match status" value="1"/>
</dbReference>
<dbReference type="SMART" id="SM00739">
    <property type="entry name" value="KOW"/>
    <property type="match status" value="1"/>
</dbReference>
<keyword evidence="2 5" id="KW-0689">Ribosomal protein</keyword>
<proteinExistence type="inferred from homology"/>
<dbReference type="SUPFAM" id="SSF50104">
    <property type="entry name" value="Translation proteins SH3-like domain"/>
    <property type="match status" value="1"/>
</dbReference>
<comment type="similarity">
    <text evidence="1 5 6">Belongs to the universal ribosomal protein uL24 family.</text>
</comment>
<dbReference type="PANTHER" id="PTHR12903">
    <property type="entry name" value="MITOCHONDRIAL RIBOSOMAL PROTEIN L24"/>
    <property type="match status" value="1"/>
</dbReference>
<dbReference type="InterPro" id="IPR005825">
    <property type="entry name" value="Ribosomal_uL24_CS"/>
</dbReference>
<dbReference type="InterPro" id="IPR014722">
    <property type="entry name" value="Rib_uL2_dom2"/>
</dbReference>
<dbReference type="CDD" id="cd06089">
    <property type="entry name" value="KOW_RPL26"/>
    <property type="match status" value="1"/>
</dbReference>
<evidence type="ECO:0000256" key="2">
    <source>
        <dbReference type="ARBA" id="ARBA00022980"/>
    </source>
</evidence>
<comment type="subunit">
    <text evidence="5">Part of the 50S ribosomal subunit.</text>
</comment>
<evidence type="ECO:0000259" key="7">
    <source>
        <dbReference type="SMART" id="SM00739"/>
    </source>
</evidence>
<feature type="domain" description="KOW" evidence="7">
    <location>
        <begin position="5"/>
        <end position="32"/>
    </location>
</feature>
<dbReference type="RefSeq" id="WP_136081348.1">
    <property type="nucleotide sequence ID" value="NZ_CAAHFG010000003.1"/>
</dbReference>
<dbReference type="Proteomes" id="UP000366872">
    <property type="component" value="Unassembled WGS sequence"/>
</dbReference>
<evidence type="ECO:0000256" key="6">
    <source>
        <dbReference type="RuleBase" id="RU003477"/>
    </source>
</evidence>
<name>A0A6C2U778_PONDE</name>
<dbReference type="InterPro" id="IPR008991">
    <property type="entry name" value="Translation_prot_SH3-like_sf"/>
</dbReference>
<dbReference type="GO" id="GO:0019843">
    <property type="term" value="F:rRNA binding"/>
    <property type="evidence" value="ECO:0007669"/>
    <property type="project" value="UniProtKB-UniRule"/>
</dbReference>
<dbReference type="Gene3D" id="2.30.30.30">
    <property type="match status" value="1"/>
</dbReference>